<name>A0A9N9IY58_FUNMO</name>
<accession>A0A9N9IY58</accession>
<dbReference type="Proteomes" id="UP000789375">
    <property type="component" value="Unassembled WGS sequence"/>
</dbReference>
<sequence length="130" mass="15314">LAKIYRYNISNMEQEMKFAKNGRDFHYTPEELQEIIQNNFGDLDDENTNQETDLMDELKNLEAEERNSELVDNSNITLNVADLFDLNVVEEKEQNELENLYDMDDNGDASSDETEWDPQFILQRLDPDNE</sequence>
<proteinExistence type="predicted"/>
<comment type="caution">
    <text evidence="2">The sequence shown here is derived from an EMBL/GenBank/DDBJ whole genome shotgun (WGS) entry which is preliminary data.</text>
</comment>
<dbReference type="AlphaFoldDB" id="A0A9N9IY58"/>
<keyword evidence="3" id="KW-1185">Reference proteome</keyword>
<protein>
    <submittedName>
        <fullName evidence="2">8189_t:CDS:1</fullName>
    </submittedName>
</protein>
<feature type="region of interest" description="Disordered" evidence="1">
    <location>
        <begin position="95"/>
        <end position="130"/>
    </location>
</feature>
<feature type="non-terminal residue" evidence="2">
    <location>
        <position position="1"/>
    </location>
</feature>
<gene>
    <name evidence="2" type="ORF">FMOSSE_LOCUS16773</name>
</gene>
<evidence type="ECO:0000256" key="1">
    <source>
        <dbReference type="SAM" id="MobiDB-lite"/>
    </source>
</evidence>
<dbReference type="EMBL" id="CAJVPP010026271">
    <property type="protein sequence ID" value="CAG8753398.1"/>
    <property type="molecule type" value="Genomic_DNA"/>
</dbReference>
<evidence type="ECO:0000313" key="2">
    <source>
        <dbReference type="EMBL" id="CAG8753398.1"/>
    </source>
</evidence>
<reference evidence="2" key="1">
    <citation type="submission" date="2021-06" db="EMBL/GenBank/DDBJ databases">
        <authorList>
            <person name="Kallberg Y."/>
            <person name="Tangrot J."/>
            <person name="Rosling A."/>
        </authorList>
    </citation>
    <scope>NUCLEOTIDE SEQUENCE</scope>
    <source>
        <strain evidence="2">87-6 pot B 2015</strain>
    </source>
</reference>
<feature type="compositionally biased region" description="Acidic residues" evidence="1">
    <location>
        <begin position="99"/>
        <end position="116"/>
    </location>
</feature>
<organism evidence="2 3">
    <name type="scientific">Funneliformis mosseae</name>
    <name type="common">Endomycorrhizal fungus</name>
    <name type="synonym">Glomus mosseae</name>
    <dbReference type="NCBI Taxonomy" id="27381"/>
    <lineage>
        <taxon>Eukaryota</taxon>
        <taxon>Fungi</taxon>
        <taxon>Fungi incertae sedis</taxon>
        <taxon>Mucoromycota</taxon>
        <taxon>Glomeromycotina</taxon>
        <taxon>Glomeromycetes</taxon>
        <taxon>Glomerales</taxon>
        <taxon>Glomeraceae</taxon>
        <taxon>Funneliformis</taxon>
    </lineage>
</organism>
<evidence type="ECO:0000313" key="3">
    <source>
        <dbReference type="Proteomes" id="UP000789375"/>
    </source>
</evidence>